<dbReference type="EMBL" id="CCND01000023">
    <property type="protein sequence ID" value="CDX60326.1"/>
    <property type="molecule type" value="Genomic_DNA"/>
</dbReference>
<reference evidence="2" key="1">
    <citation type="submission" date="2014-08" db="EMBL/GenBank/DDBJ databases">
        <authorList>
            <person name="Edwards T."/>
        </authorList>
    </citation>
    <scope>NUCLEOTIDE SEQUENCE [LARGE SCALE GENOMIC DNA]</scope>
</reference>
<organism evidence="1 2">
    <name type="scientific">Mesorhizobium plurifarium</name>
    <dbReference type="NCBI Taxonomy" id="69974"/>
    <lineage>
        <taxon>Bacteria</taxon>
        <taxon>Pseudomonadati</taxon>
        <taxon>Pseudomonadota</taxon>
        <taxon>Alphaproteobacteria</taxon>
        <taxon>Hyphomicrobiales</taxon>
        <taxon>Phyllobacteriaceae</taxon>
        <taxon>Mesorhizobium</taxon>
    </lineage>
</organism>
<sequence>MRKAIVFSDIQSNGVEEPGPRSPFSVVARWPSASFESQVVTGVRLGYQKAFGPRDPQRPLRLSADQGFLIENGGRDARAI</sequence>
<dbReference type="Proteomes" id="UP000182888">
    <property type="component" value="Unassembled WGS sequence"/>
</dbReference>
<accession>A0A0K2W2Z2</accession>
<evidence type="ECO:0000313" key="2">
    <source>
        <dbReference type="Proteomes" id="UP000182888"/>
    </source>
</evidence>
<gene>
    <name evidence="1" type="ORF">MPL1032_30187</name>
</gene>
<evidence type="ECO:0000313" key="1">
    <source>
        <dbReference type="EMBL" id="CDX60326.1"/>
    </source>
</evidence>
<name>A0A0K2W2Z2_MESPL</name>
<protein>
    <submittedName>
        <fullName evidence="1">Uncharacterized protein</fullName>
    </submittedName>
</protein>
<dbReference type="AlphaFoldDB" id="A0A0K2W2Z2"/>
<proteinExistence type="predicted"/>